<keyword evidence="17" id="KW-1185">Reference proteome</keyword>
<evidence type="ECO:0000256" key="9">
    <source>
        <dbReference type="ARBA" id="ARBA00052599"/>
    </source>
</evidence>
<keyword evidence="4 13" id="KW-0479">Metal-binding</keyword>
<dbReference type="InterPro" id="IPR001891">
    <property type="entry name" value="Malic_OxRdtase"/>
</dbReference>
<dbReference type="GO" id="GO:0006108">
    <property type="term" value="P:malate metabolic process"/>
    <property type="evidence" value="ECO:0007669"/>
    <property type="project" value="TreeGrafter"/>
</dbReference>
<dbReference type="SMART" id="SM00919">
    <property type="entry name" value="Malic_M"/>
    <property type="match status" value="1"/>
</dbReference>
<name>A0A6J1GJG7_CUCMO</name>
<evidence type="ECO:0000256" key="10">
    <source>
        <dbReference type="ARBA" id="ARBA00053901"/>
    </source>
</evidence>
<dbReference type="GO" id="GO:0004471">
    <property type="term" value="F:malate dehydrogenase (decarboxylating) (NAD+) activity"/>
    <property type="evidence" value="ECO:0007669"/>
    <property type="project" value="UniProtKB-EC"/>
</dbReference>
<reference evidence="18" key="1">
    <citation type="submission" date="2025-08" db="UniProtKB">
        <authorList>
            <consortium name="RefSeq"/>
        </authorList>
    </citation>
    <scope>IDENTIFICATION</scope>
    <source>
        <tissue evidence="18">Young leaves</tissue>
    </source>
</reference>
<evidence type="ECO:0000256" key="8">
    <source>
        <dbReference type="ARBA" id="ARBA00023128"/>
    </source>
</evidence>
<dbReference type="PIRSF" id="PIRSF000106">
    <property type="entry name" value="ME"/>
    <property type="match status" value="1"/>
</dbReference>
<evidence type="ECO:0000256" key="6">
    <source>
        <dbReference type="ARBA" id="ARBA00023002"/>
    </source>
</evidence>
<dbReference type="InterPro" id="IPR037062">
    <property type="entry name" value="Malic_N_dom_sf"/>
</dbReference>
<feature type="binding site" evidence="13">
    <location>
        <position position="288"/>
    </location>
    <ligand>
        <name>a divalent metal cation</name>
        <dbReference type="ChEBI" id="CHEBI:60240"/>
    </ligand>
</feature>
<comment type="catalytic activity">
    <reaction evidence="9">
        <text>(S)-malate + NAD(+) = pyruvate + CO2 + NADH</text>
        <dbReference type="Rhea" id="RHEA:12653"/>
        <dbReference type="ChEBI" id="CHEBI:15361"/>
        <dbReference type="ChEBI" id="CHEBI:15589"/>
        <dbReference type="ChEBI" id="CHEBI:16526"/>
        <dbReference type="ChEBI" id="CHEBI:57540"/>
        <dbReference type="ChEBI" id="CHEBI:57945"/>
        <dbReference type="EC" id="1.1.1.39"/>
    </reaction>
</comment>
<evidence type="ECO:0000256" key="13">
    <source>
        <dbReference type="PIRSR" id="PIRSR000106-3"/>
    </source>
</evidence>
<evidence type="ECO:0000256" key="3">
    <source>
        <dbReference type="ARBA" id="ARBA00008785"/>
    </source>
</evidence>
<keyword evidence="7" id="KW-0520">NAD</keyword>
<dbReference type="CDD" id="cd05312">
    <property type="entry name" value="NAD_bind_1_malic_enz"/>
    <property type="match status" value="1"/>
</dbReference>
<comment type="subcellular location">
    <subcellularLocation>
        <location evidence="2">Mitochondrion</location>
    </subcellularLocation>
</comment>
<comment type="similarity">
    <text evidence="3 14">Belongs to the malic enzymes family.</text>
</comment>
<evidence type="ECO:0000256" key="1">
    <source>
        <dbReference type="ARBA" id="ARBA00001936"/>
    </source>
</evidence>
<comment type="cofactor">
    <cofactor evidence="1">
        <name>Mn(2+)</name>
        <dbReference type="ChEBI" id="CHEBI:29035"/>
    </cofactor>
</comment>
<dbReference type="SUPFAM" id="SSF51735">
    <property type="entry name" value="NAD(P)-binding Rossmann-fold domains"/>
    <property type="match status" value="1"/>
</dbReference>
<dbReference type="RefSeq" id="XP_022951669.1">
    <property type="nucleotide sequence ID" value="XM_023095901.1"/>
</dbReference>
<dbReference type="InterPro" id="IPR036291">
    <property type="entry name" value="NAD(P)-bd_dom_sf"/>
</dbReference>
<dbReference type="SMART" id="SM01274">
    <property type="entry name" value="malic"/>
    <property type="match status" value="1"/>
</dbReference>
<evidence type="ECO:0000313" key="17">
    <source>
        <dbReference type="Proteomes" id="UP000504609"/>
    </source>
</evidence>
<dbReference type="GO" id="GO:0046872">
    <property type="term" value="F:metal ion binding"/>
    <property type="evidence" value="ECO:0007669"/>
    <property type="project" value="UniProtKB-KW"/>
</dbReference>
<feature type="active site" description="Proton acceptor" evidence="11">
    <location>
        <position position="217"/>
    </location>
</feature>
<evidence type="ECO:0000256" key="5">
    <source>
        <dbReference type="ARBA" id="ARBA00022946"/>
    </source>
</evidence>
<keyword evidence="5" id="KW-0809">Transit peptide</keyword>
<evidence type="ECO:0000259" key="16">
    <source>
        <dbReference type="SMART" id="SM01274"/>
    </source>
</evidence>
<evidence type="ECO:0000256" key="7">
    <source>
        <dbReference type="ARBA" id="ARBA00023027"/>
    </source>
</evidence>
<dbReference type="PRINTS" id="PR00072">
    <property type="entry name" value="MALOXRDTASE"/>
</dbReference>
<dbReference type="PROSITE" id="PS00331">
    <property type="entry name" value="MALIC_ENZYMES"/>
    <property type="match status" value="1"/>
</dbReference>
<dbReference type="GO" id="GO:0005739">
    <property type="term" value="C:mitochondrion"/>
    <property type="evidence" value="ECO:0007669"/>
    <property type="project" value="UniProtKB-SubCell"/>
</dbReference>
<dbReference type="Pfam" id="PF00390">
    <property type="entry name" value="malic"/>
    <property type="match status" value="1"/>
</dbReference>
<organism evidence="17 18">
    <name type="scientific">Cucurbita moschata</name>
    <name type="common">Winter crookneck squash</name>
    <name type="synonym">Cucurbita pepo var. moschata</name>
    <dbReference type="NCBI Taxonomy" id="3662"/>
    <lineage>
        <taxon>Eukaryota</taxon>
        <taxon>Viridiplantae</taxon>
        <taxon>Streptophyta</taxon>
        <taxon>Embryophyta</taxon>
        <taxon>Tracheophyta</taxon>
        <taxon>Spermatophyta</taxon>
        <taxon>Magnoliopsida</taxon>
        <taxon>eudicotyledons</taxon>
        <taxon>Gunneridae</taxon>
        <taxon>Pentapetalae</taxon>
        <taxon>rosids</taxon>
        <taxon>fabids</taxon>
        <taxon>Cucurbitales</taxon>
        <taxon>Cucurbitaceae</taxon>
        <taxon>Cucurbiteae</taxon>
        <taxon>Cucurbita</taxon>
    </lineage>
</organism>
<dbReference type="KEGG" id="cmos:111454410"/>
<evidence type="ECO:0000256" key="4">
    <source>
        <dbReference type="ARBA" id="ARBA00022723"/>
    </source>
</evidence>
<sequence>MTKWNSLSASLMKRLKLHYQMKNSIPAIAQARSFTTSEGHRPTIIHKRSLDILHDPWFNKGTAFSMTERDRLDLRGLLPPNVMSSEQQIERFMVDLKRLEVQARDGPLDPNALAKWRILNRLHDRNETMYYKVLVAHIKEYAPIVYTPTVGLVCQNYSGLFRRPRGMYFSAEDRGEMMSMVYNWPAEQVDMIVVTDGSRILGLGDLGVHGIGIAIGKLDIYVAAAGINPQRVLPVMIDVGTNNEELLKNPLYLGLQEHRLDGDEYLAVIDEFMEAVFTRWPHVIVQFEDFQSKWAFKLLQRYRNTYRMFNDDVQGTAGVALAGLLGAVRAQGRPMIDFPKQKIVVAGAGSAGIGVLNAARKTMARMLGNNESAFEAARSQFWVVDAQGLITEERENIDQDASPFARKVKEINRQGLREGASLVEVVQKVKPDVLLGLSAVGGLFTKEVLEALKGSTATRPAIFAMSNPTTNAECTPEQAFSILGENIIFASGSPFKDINFGNGHIGHCNQGNNMYLFPGIGLGTLLSGAPIVSDGMLQAAAECLAAYMTEDEVHEGIIYPSISRIRDITKEIAAAVIMEAIEEDLVAGYRDVDARELQKFNKEQILEFVKINMWDPDYPTVVYHQD</sequence>
<keyword evidence="8" id="KW-0496">Mitochondrion</keyword>
<feature type="binding site" evidence="13">
    <location>
        <position position="289"/>
    </location>
    <ligand>
        <name>a divalent metal cation</name>
        <dbReference type="ChEBI" id="CHEBI:60240"/>
    </ligand>
</feature>
<dbReference type="Proteomes" id="UP000504609">
    <property type="component" value="Unplaced"/>
</dbReference>
<dbReference type="NCBIfam" id="NF010052">
    <property type="entry name" value="PRK13529.1"/>
    <property type="match status" value="1"/>
</dbReference>
<evidence type="ECO:0000256" key="11">
    <source>
        <dbReference type="PIRSR" id="PIRSR000106-1"/>
    </source>
</evidence>
<evidence type="ECO:0000256" key="14">
    <source>
        <dbReference type="RuleBase" id="RU003426"/>
    </source>
</evidence>
<dbReference type="GO" id="GO:0042803">
    <property type="term" value="F:protein homodimerization activity"/>
    <property type="evidence" value="ECO:0007669"/>
    <property type="project" value="UniProtKB-ARBA"/>
</dbReference>
<evidence type="ECO:0000259" key="15">
    <source>
        <dbReference type="SMART" id="SM00919"/>
    </source>
</evidence>
<feature type="binding site" evidence="12">
    <location>
        <position position="467"/>
    </location>
    <ligand>
        <name>(S)-malate</name>
        <dbReference type="ChEBI" id="CHEBI:15589"/>
    </ligand>
</feature>
<dbReference type="InterPro" id="IPR046346">
    <property type="entry name" value="Aminoacid_DH-like_N_sf"/>
</dbReference>
<dbReference type="SUPFAM" id="SSF53223">
    <property type="entry name" value="Aminoacid dehydrogenase-like, N-terminal domain"/>
    <property type="match status" value="1"/>
</dbReference>
<dbReference type="PANTHER" id="PTHR23406:SF32">
    <property type="entry name" value="NADP-DEPENDENT MALIC ENZYME"/>
    <property type="match status" value="1"/>
</dbReference>
<dbReference type="InterPro" id="IPR012302">
    <property type="entry name" value="Malic_NAD-bd"/>
</dbReference>
<comment type="cofactor">
    <cofactor evidence="13">
        <name>Mg(2+)</name>
        <dbReference type="ChEBI" id="CHEBI:18420"/>
    </cofactor>
    <cofactor evidence="13">
        <name>Mn(2+)</name>
        <dbReference type="ChEBI" id="CHEBI:29035"/>
    </cofactor>
    <text evidence="13">Divalent metal cations. Prefers magnesium or manganese.</text>
</comment>
<dbReference type="Gene3D" id="3.40.50.720">
    <property type="entry name" value="NAD(P)-binding Rossmann-like Domain"/>
    <property type="match status" value="1"/>
</dbReference>
<dbReference type="FunFam" id="3.40.50.720:FF:000237">
    <property type="entry name" value="Malic enzyme"/>
    <property type="match status" value="1"/>
</dbReference>
<evidence type="ECO:0000313" key="18">
    <source>
        <dbReference type="RefSeq" id="XP_022951669.1"/>
    </source>
</evidence>
<dbReference type="FunFam" id="3.40.50.10380:FF:000005">
    <property type="entry name" value="Malic enzyme"/>
    <property type="match status" value="1"/>
</dbReference>
<feature type="domain" description="Malic enzyme N-terminal" evidence="16">
    <location>
        <begin position="123"/>
        <end position="303"/>
    </location>
</feature>
<dbReference type="GO" id="GO:0051287">
    <property type="term" value="F:NAD binding"/>
    <property type="evidence" value="ECO:0007669"/>
    <property type="project" value="InterPro"/>
</dbReference>
<feature type="binding site" evidence="12">
    <location>
        <position position="199"/>
    </location>
    <ligand>
        <name>(S)-malate</name>
        <dbReference type="ChEBI" id="CHEBI:15589"/>
    </ligand>
</feature>
<feature type="binding site" evidence="13">
    <location>
        <position position="312"/>
    </location>
    <ligand>
        <name>a divalent metal cation</name>
        <dbReference type="ChEBI" id="CHEBI:60240"/>
    </ligand>
</feature>
<evidence type="ECO:0000256" key="12">
    <source>
        <dbReference type="PIRSR" id="PIRSR000106-2"/>
    </source>
</evidence>
<dbReference type="Pfam" id="PF03949">
    <property type="entry name" value="Malic_M"/>
    <property type="match status" value="1"/>
</dbReference>
<feature type="domain" description="Malic enzyme NAD-binding" evidence="15">
    <location>
        <begin position="313"/>
        <end position="581"/>
    </location>
</feature>
<dbReference type="InterPro" id="IPR012301">
    <property type="entry name" value="Malic_N_dom"/>
</dbReference>
<keyword evidence="6 14" id="KW-0560">Oxidoreductase</keyword>
<dbReference type="InterPro" id="IPR015884">
    <property type="entry name" value="Malic_enzyme_CS"/>
</dbReference>
<comment type="function">
    <text evidence="10">Involved in the regulation of sugars and amino acids metabolisms during the night period.</text>
</comment>
<evidence type="ECO:0000256" key="2">
    <source>
        <dbReference type="ARBA" id="ARBA00004173"/>
    </source>
</evidence>
<dbReference type="GeneID" id="111454410"/>
<feature type="binding site" evidence="12">
    <location>
        <position position="512"/>
    </location>
    <ligand>
        <name>(S)-malate</name>
        <dbReference type="ChEBI" id="CHEBI:15589"/>
    </ligand>
</feature>
<protein>
    <recommendedName>
        <fullName evidence="14">Malic enzyme</fullName>
    </recommendedName>
</protein>
<dbReference type="AlphaFoldDB" id="A0A6J1GJG7"/>
<dbReference type="PANTHER" id="PTHR23406">
    <property type="entry name" value="MALIC ENZYME-RELATED"/>
    <property type="match status" value="1"/>
</dbReference>
<accession>A0A6J1GJG7</accession>
<dbReference type="Gene3D" id="3.40.50.10380">
    <property type="entry name" value="Malic enzyme, N-terminal domain"/>
    <property type="match status" value="1"/>
</dbReference>
<proteinExistence type="inferred from homology"/>
<gene>
    <name evidence="18" type="primary">LOC111454410</name>
</gene>
<feature type="active site" description="Proton donor" evidence="11">
    <location>
        <position position="146"/>
    </location>
</feature>